<accession>A0A0F9WFD7</accession>
<dbReference type="InterPro" id="IPR032466">
    <property type="entry name" value="Metal_Hydrolase"/>
</dbReference>
<dbReference type="Gene3D" id="3.20.20.140">
    <property type="entry name" value="Metal-dependent hydrolases"/>
    <property type="match status" value="1"/>
</dbReference>
<dbReference type="PANTHER" id="PTHR43383">
    <property type="entry name" value="NODULIN 6"/>
    <property type="match status" value="1"/>
</dbReference>
<dbReference type="SUPFAM" id="SSF51556">
    <property type="entry name" value="Metallo-dependent hydrolases"/>
    <property type="match status" value="1"/>
</dbReference>
<feature type="domain" description="Amidohydrolase-related" evidence="1">
    <location>
        <begin position="263"/>
        <end position="423"/>
    </location>
</feature>
<comment type="caution">
    <text evidence="2">The sequence shown here is derived from an EMBL/GenBank/DDBJ whole genome shotgun (WGS) entry which is preliminary data.</text>
</comment>
<gene>
    <name evidence="2" type="ORF">LCGC14_0016840</name>
</gene>
<sequence>MSTYTELLDHIQSLKIIDTHEHLPFEADRPKETDVLEEWLAHYFSSDLVSAGLSDEGLAAARDSRRDILERWRIIEPYWHAAESTGYGRPLSLGARDLYGIDEINADTIQPLNEAFKAARDRGGHYNFVLKEKSGIALSIRDAMPDPYTETDDPFVFTMQMGNFICPTHYNEMRAAGAKVGMEIHSLTDWMEAARRTIETHMDGKTRVVCLKSALAYMRNLRYDKVTYADAERAFNEVFEDRNLADWRAPIKAAKVLEDFMMHHVCRIADDNKLVHQFHTGIQEGNGNFITDSNPTLLTNLIIEYRNVRFDLFHMGYPYMLELGNMAKNFRNVFIDMCWGHAVSPTAARNALVEWLDAVPANKIMAFGGDYCFIDGVYGHQLMARENVAASLAQKVTDGTFSLTRAKEIANWVFIDNPKNLFNLDRFLEGQ</sequence>
<evidence type="ECO:0000259" key="1">
    <source>
        <dbReference type="Pfam" id="PF04909"/>
    </source>
</evidence>
<organism evidence="2">
    <name type="scientific">marine sediment metagenome</name>
    <dbReference type="NCBI Taxonomy" id="412755"/>
    <lineage>
        <taxon>unclassified sequences</taxon>
        <taxon>metagenomes</taxon>
        <taxon>ecological metagenomes</taxon>
    </lineage>
</organism>
<evidence type="ECO:0000313" key="2">
    <source>
        <dbReference type="EMBL" id="KKO11208.1"/>
    </source>
</evidence>
<dbReference type="PANTHER" id="PTHR43383:SF2">
    <property type="entry name" value="AMIDOHYDROLASE 2 FAMILY PROTEIN"/>
    <property type="match status" value="1"/>
</dbReference>
<protein>
    <recommendedName>
        <fullName evidence="1">Amidohydrolase-related domain-containing protein</fullName>
    </recommendedName>
</protein>
<dbReference type="GO" id="GO:0016787">
    <property type="term" value="F:hydrolase activity"/>
    <property type="evidence" value="ECO:0007669"/>
    <property type="project" value="InterPro"/>
</dbReference>
<reference evidence="2" key="1">
    <citation type="journal article" date="2015" name="Nature">
        <title>Complex archaea that bridge the gap between prokaryotes and eukaryotes.</title>
        <authorList>
            <person name="Spang A."/>
            <person name="Saw J.H."/>
            <person name="Jorgensen S.L."/>
            <person name="Zaremba-Niedzwiedzka K."/>
            <person name="Martijn J."/>
            <person name="Lind A.E."/>
            <person name="van Eijk R."/>
            <person name="Schleper C."/>
            <person name="Guy L."/>
            <person name="Ettema T.J."/>
        </authorList>
    </citation>
    <scope>NUCLEOTIDE SEQUENCE</scope>
</reference>
<dbReference type="InterPro" id="IPR006680">
    <property type="entry name" value="Amidohydro-rel"/>
</dbReference>
<dbReference type="EMBL" id="LAZR01000003">
    <property type="protein sequence ID" value="KKO11208.1"/>
    <property type="molecule type" value="Genomic_DNA"/>
</dbReference>
<dbReference type="AlphaFoldDB" id="A0A0F9WFD7"/>
<name>A0A0F9WFD7_9ZZZZ</name>
<dbReference type="Pfam" id="PF04909">
    <property type="entry name" value="Amidohydro_2"/>
    <property type="match status" value="1"/>
</dbReference>
<proteinExistence type="predicted"/>